<comment type="caution">
    <text evidence="10">The sequence shown here is derived from an EMBL/GenBank/DDBJ whole genome shotgun (WGS) entry which is preliminary data.</text>
</comment>
<protein>
    <recommendedName>
        <fullName evidence="6">Iron-sulfur cluster assembly protein</fullName>
    </recommendedName>
</protein>
<evidence type="ECO:0000313" key="11">
    <source>
        <dbReference type="Proteomes" id="UP000824890"/>
    </source>
</evidence>
<evidence type="ECO:0000256" key="6">
    <source>
        <dbReference type="RuleBase" id="RU362089"/>
    </source>
</evidence>
<keyword evidence="4" id="KW-0934">Plastid</keyword>
<dbReference type="CDD" id="cd16449">
    <property type="entry name" value="RING-HC"/>
    <property type="match status" value="1"/>
</dbReference>
<evidence type="ECO:0000256" key="5">
    <source>
        <dbReference type="ARBA" id="ARBA00022946"/>
    </source>
</evidence>
<dbReference type="InterPro" id="IPR011339">
    <property type="entry name" value="ISCU"/>
</dbReference>
<dbReference type="InterPro" id="IPR002871">
    <property type="entry name" value="NIF_FeS_clus_asmbl_NifU_N"/>
</dbReference>
<dbReference type="Proteomes" id="UP000824890">
    <property type="component" value="Unassembled WGS sequence"/>
</dbReference>
<dbReference type="InterPro" id="IPR006843">
    <property type="entry name" value="PAP/fibrillin_dom"/>
</dbReference>
<dbReference type="Pfam" id="PF01592">
    <property type="entry name" value="NifU_N"/>
    <property type="match status" value="1"/>
</dbReference>
<dbReference type="NCBIfam" id="TIGR01999">
    <property type="entry name" value="iscU"/>
    <property type="match status" value="1"/>
</dbReference>
<proteinExistence type="inferred from homology"/>
<comment type="similarity">
    <text evidence="2">Belongs to the PAP/fibrillin family.</text>
</comment>
<keyword evidence="6" id="KW-0411">Iron-sulfur</keyword>
<dbReference type="CDD" id="cd06664">
    <property type="entry name" value="IscU_like"/>
    <property type="match status" value="1"/>
</dbReference>
<keyword evidence="6" id="KW-0408">Iron</keyword>
<dbReference type="Pfam" id="PF04755">
    <property type="entry name" value="PAP_fibrillin"/>
    <property type="match status" value="1"/>
</dbReference>
<dbReference type="Gene3D" id="3.90.1010.10">
    <property type="match status" value="1"/>
</dbReference>
<evidence type="ECO:0000256" key="7">
    <source>
        <dbReference type="SAM" id="MobiDB-lite"/>
    </source>
</evidence>
<name>A0ABQ8EJW1_BRANA</name>
<sequence>MSDFDLGTTQRMTTETHRTTTFLDLLRRQMSVADRTRRKRTLRERLRFKCIACCGPTINNTTTSATLHSPTSREDEIEEQSEIQFVPGSDAGSGSGMNLATALEAERYNRGEPAVDMTPRRVSLMRLLDETAERVDNDGRETEISTASMETLTGNDSVCCVCMGRKKGAAFIPCGHTFAEFAPESCGSTEARVLFATFFNQFPCKTRVQSSANSKPLSKPPSSLVPMSALTRRPSFPPGEFAVSRSDFRVRVIDAEDELDPETSEGGGSALLMAEEAIESVEETEVLKRSLVDSLYGTDRGLSASSETRAEIGDLITQLESKNPTPAPTDALFLLNGKWILAYTSFVGLFPLLSRGIVPLVKVDEISQTIDSDNFTVENSVLFAGPLATTSISTNAKFEIRSPKRVQIKFEEGVIGTPQLTDSIEIPEYVEFLGQKIDLTPIRGLLTSVQDTATSVARTISSQPPLKFSLPGDSAQSWLLTTYLDKDIRISRGDGGSVFKALGLTSRQSTPCSVGIFRSYHENVIDHYDNPRNVGSFDKNDPTVGTGLVGAPACGDVMKLQIKVDEKTGQIVDARFKTFGCGSAIASSSVATEWVKGKAMEEVLTIKNTEIAKHLSLPPVKLHCSMLAEDAIKAAVKDYKEKRVKTNGA</sequence>
<reference evidence="10 11" key="1">
    <citation type="submission" date="2021-05" db="EMBL/GenBank/DDBJ databases">
        <title>Genome Assembly of Synthetic Allotetraploid Brassica napus Reveals Homoeologous Exchanges between Subgenomes.</title>
        <authorList>
            <person name="Davis J.T."/>
        </authorList>
    </citation>
    <scope>NUCLEOTIDE SEQUENCE [LARGE SCALE GENOMIC DNA]</scope>
    <source>
        <strain evidence="11">cv. Da-Ae</strain>
        <tissue evidence="10">Seedling</tissue>
    </source>
</reference>
<keyword evidence="6" id="KW-0496">Mitochondrion</keyword>
<dbReference type="SUPFAM" id="SSF82649">
    <property type="entry name" value="SufE/NifU"/>
    <property type="match status" value="1"/>
</dbReference>
<keyword evidence="6" id="KW-0001">2Fe-2S</keyword>
<accession>A0ABQ8EJW1</accession>
<gene>
    <name evidence="10" type="ORF">HID58_001224</name>
</gene>
<dbReference type="EMBL" id="JAGKQM010000001">
    <property type="protein sequence ID" value="KAH0941587.1"/>
    <property type="molecule type" value="Genomic_DNA"/>
</dbReference>
<evidence type="ECO:0000256" key="1">
    <source>
        <dbReference type="ARBA" id="ARBA00004229"/>
    </source>
</evidence>
<evidence type="ECO:0000256" key="2">
    <source>
        <dbReference type="ARBA" id="ARBA00005845"/>
    </source>
</evidence>
<dbReference type="PANTHER" id="PTHR10093">
    <property type="entry name" value="IRON-SULFUR CLUSTER ASSEMBLY ENZYME NIFU HOMOLOG"/>
    <property type="match status" value="1"/>
</dbReference>
<evidence type="ECO:0000259" key="9">
    <source>
        <dbReference type="Pfam" id="PF04755"/>
    </source>
</evidence>
<comment type="subcellular location">
    <subcellularLocation>
        <location evidence="6">Mitochondrion matrix</location>
    </subcellularLocation>
    <subcellularLocation>
        <location evidence="1">Plastid</location>
        <location evidence="1">Chloroplast</location>
    </subcellularLocation>
</comment>
<feature type="domain" description="NIF system FeS cluster assembly NifU N-terminal" evidence="8">
    <location>
        <begin position="520"/>
        <end position="644"/>
    </location>
</feature>
<feature type="region of interest" description="Disordered" evidence="7">
    <location>
        <begin position="210"/>
        <end position="231"/>
    </location>
</feature>
<evidence type="ECO:0000256" key="3">
    <source>
        <dbReference type="ARBA" id="ARBA00006420"/>
    </source>
</evidence>
<comment type="cofactor">
    <cofactor evidence="6">
        <name>[2Fe-2S] cluster</name>
        <dbReference type="ChEBI" id="CHEBI:190135"/>
    </cofactor>
</comment>
<organism evidence="10 11">
    <name type="scientific">Brassica napus</name>
    <name type="common">Rape</name>
    <dbReference type="NCBI Taxonomy" id="3708"/>
    <lineage>
        <taxon>Eukaryota</taxon>
        <taxon>Viridiplantae</taxon>
        <taxon>Streptophyta</taxon>
        <taxon>Embryophyta</taxon>
        <taxon>Tracheophyta</taxon>
        <taxon>Spermatophyta</taxon>
        <taxon>Magnoliopsida</taxon>
        <taxon>eudicotyledons</taxon>
        <taxon>Gunneridae</taxon>
        <taxon>Pentapetalae</taxon>
        <taxon>rosids</taxon>
        <taxon>malvids</taxon>
        <taxon>Brassicales</taxon>
        <taxon>Brassicaceae</taxon>
        <taxon>Brassiceae</taxon>
        <taxon>Brassica</taxon>
    </lineage>
</organism>
<comment type="similarity">
    <text evidence="3 6">Belongs to the NifU family.</text>
</comment>
<comment type="function">
    <text evidence="6">Scaffold protein for the de novo synthesis of iron-sulfur (Fe-S) clusters within mitochondria, which is required for maturation of both mitochondrial and cytoplasmic [2Fe-2S] and [4Fe-4S] proteins.</text>
</comment>
<keyword evidence="5 6" id="KW-0809">Transit peptide</keyword>
<evidence type="ECO:0000256" key="4">
    <source>
        <dbReference type="ARBA" id="ARBA00022640"/>
    </source>
</evidence>
<feature type="compositionally biased region" description="Low complexity" evidence="7">
    <location>
        <begin position="210"/>
        <end position="228"/>
    </location>
</feature>
<feature type="domain" description="Plastid lipid-associated protein/fibrillin conserved" evidence="9">
    <location>
        <begin position="287"/>
        <end position="499"/>
    </location>
</feature>
<keyword evidence="6" id="KW-0479">Metal-binding</keyword>
<evidence type="ECO:0000313" key="10">
    <source>
        <dbReference type="EMBL" id="KAH0941587.1"/>
    </source>
</evidence>
<evidence type="ECO:0000259" key="8">
    <source>
        <dbReference type="Pfam" id="PF01592"/>
    </source>
</evidence>
<keyword evidence="11" id="KW-1185">Reference proteome</keyword>